<keyword evidence="4" id="KW-0732">Signal</keyword>
<proteinExistence type="inferred from homology"/>
<sequence length="430" mass="48803">MFLRCSLRLSVTMSVIFCAQVQTLAQSSDQELLAGLDADFARLAPQTVRPAKGYIQHPYLIPAGYYDQMWDWDGFFIGAHWANHDSAQAALLRDWVVSFASSADAEGYVAGCITPTGPRPLFGKFAMKPFLAQGAVLAADRLHDYEWIRPIWPQMRHVLDYRRKTQFDERWGLWFWDNAMQSGADNNAALSNDPKDRSSILAVDASVWAMREYRAMAVLATRLGYSDQAVDYREQAGATKKAILKNLWLKDEAIFLNRRRDDGKWIRVISWSSFVPLADGLLPQKDAERMIRGHLMNTSEMQSPHGYRSLAKNDPAYNNKAIINPYSNWQGPIWINANYLDWIALRRYGFKEQSRWLAETLARNVRSDIAKWGSMHEDYDAETGEGLAPTIEQSPGGKFAGFVGWNTLAQDMLQCEATGQHCMMLDIPAK</sequence>
<dbReference type="InterPro" id="IPR054491">
    <property type="entry name" value="MGH1-like_GH"/>
</dbReference>
<evidence type="ECO:0000256" key="2">
    <source>
        <dbReference type="ARBA" id="ARBA00022801"/>
    </source>
</evidence>
<dbReference type="GO" id="GO:0004573">
    <property type="term" value="F:Glc3Man9GlcNAc2 oligosaccharide glucosidase activity"/>
    <property type="evidence" value="ECO:0007669"/>
    <property type="project" value="InterPro"/>
</dbReference>
<dbReference type="Gene3D" id="1.50.10.10">
    <property type="match status" value="1"/>
</dbReference>
<dbReference type="GO" id="GO:0006487">
    <property type="term" value="P:protein N-linked glycosylation"/>
    <property type="evidence" value="ECO:0007669"/>
    <property type="project" value="TreeGrafter"/>
</dbReference>
<evidence type="ECO:0000256" key="1">
    <source>
        <dbReference type="ARBA" id="ARBA00010833"/>
    </source>
</evidence>
<keyword evidence="3" id="KW-0326">Glycosidase</keyword>
<keyword evidence="7" id="KW-1185">Reference proteome</keyword>
<dbReference type="AlphaFoldDB" id="A0A9J7BNU0"/>
<comment type="similarity">
    <text evidence="1">Belongs to the glycosyl hydrolase 63 family.</text>
</comment>
<dbReference type="SUPFAM" id="SSF48208">
    <property type="entry name" value="Six-hairpin glycosidases"/>
    <property type="match status" value="1"/>
</dbReference>
<dbReference type="PANTHER" id="PTHR10412:SF11">
    <property type="entry name" value="MANNOSYL-OLIGOSACCHARIDE GLUCOSIDASE"/>
    <property type="match status" value="1"/>
</dbReference>
<accession>A0A9J7BNU0</accession>
<name>A0A9J7BNU0_9BACT</name>
<feature type="domain" description="Mannosylglycerate hydrolase MGH1-like glycoside hydrolase" evidence="5">
    <location>
        <begin position="66"/>
        <end position="387"/>
    </location>
</feature>
<evidence type="ECO:0000313" key="7">
    <source>
        <dbReference type="Proteomes" id="UP001059380"/>
    </source>
</evidence>
<dbReference type="RefSeq" id="WP_260793689.1">
    <property type="nucleotide sequence ID" value="NZ_CP093313.1"/>
</dbReference>
<dbReference type="Pfam" id="PF22422">
    <property type="entry name" value="MGH1-like_GH"/>
    <property type="match status" value="1"/>
</dbReference>
<protein>
    <recommendedName>
        <fullName evidence="5">Mannosylglycerate hydrolase MGH1-like glycoside hydrolase domain-containing protein</fullName>
    </recommendedName>
</protein>
<dbReference type="Proteomes" id="UP001059380">
    <property type="component" value="Chromosome"/>
</dbReference>
<organism evidence="6 7">
    <name type="scientific">Occallatibacter riparius</name>
    <dbReference type="NCBI Taxonomy" id="1002689"/>
    <lineage>
        <taxon>Bacteria</taxon>
        <taxon>Pseudomonadati</taxon>
        <taxon>Acidobacteriota</taxon>
        <taxon>Terriglobia</taxon>
        <taxon>Terriglobales</taxon>
        <taxon>Acidobacteriaceae</taxon>
        <taxon>Occallatibacter</taxon>
    </lineage>
</organism>
<gene>
    <name evidence="6" type="ORF">MOP44_26990</name>
</gene>
<evidence type="ECO:0000256" key="4">
    <source>
        <dbReference type="SAM" id="SignalP"/>
    </source>
</evidence>
<dbReference type="PANTHER" id="PTHR10412">
    <property type="entry name" value="MANNOSYL-OLIGOSACCHARIDE GLUCOSIDASE"/>
    <property type="match status" value="1"/>
</dbReference>
<dbReference type="InterPro" id="IPR012341">
    <property type="entry name" value="6hp_glycosidase-like_sf"/>
</dbReference>
<dbReference type="InterPro" id="IPR004888">
    <property type="entry name" value="Glycoside_hydrolase_63"/>
</dbReference>
<dbReference type="EMBL" id="CP093313">
    <property type="protein sequence ID" value="UWZ84185.1"/>
    <property type="molecule type" value="Genomic_DNA"/>
</dbReference>
<dbReference type="InterPro" id="IPR008928">
    <property type="entry name" value="6-hairpin_glycosidase_sf"/>
</dbReference>
<feature type="signal peptide" evidence="4">
    <location>
        <begin position="1"/>
        <end position="19"/>
    </location>
</feature>
<evidence type="ECO:0000259" key="5">
    <source>
        <dbReference type="Pfam" id="PF22422"/>
    </source>
</evidence>
<evidence type="ECO:0000313" key="6">
    <source>
        <dbReference type="EMBL" id="UWZ84185.1"/>
    </source>
</evidence>
<keyword evidence="2" id="KW-0378">Hydrolase</keyword>
<evidence type="ECO:0000256" key="3">
    <source>
        <dbReference type="ARBA" id="ARBA00023295"/>
    </source>
</evidence>
<dbReference type="GO" id="GO:0009311">
    <property type="term" value="P:oligosaccharide metabolic process"/>
    <property type="evidence" value="ECO:0007669"/>
    <property type="project" value="InterPro"/>
</dbReference>
<feature type="chain" id="PRO_5039937542" description="Mannosylglycerate hydrolase MGH1-like glycoside hydrolase domain-containing protein" evidence="4">
    <location>
        <begin position="20"/>
        <end position="430"/>
    </location>
</feature>
<dbReference type="KEGG" id="orp:MOP44_26990"/>
<reference evidence="6" key="1">
    <citation type="submission" date="2021-04" db="EMBL/GenBank/DDBJ databases">
        <title>Phylogenetic analysis of Acidobacteriaceae.</title>
        <authorList>
            <person name="Qiu L."/>
            <person name="Zhang Q."/>
        </authorList>
    </citation>
    <scope>NUCLEOTIDE SEQUENCE</scope>
    <source>
        <strain evidence="6">DSM 25168</strain>
    </source>
</reference>